<feature type="transmembrane region" description="Helical" evidence="2">
    <location>
        <begin position="37"/>
        <end position="60"/>
    </location>
</feature>
<sequence length="592" mass="60150">MSLDRVLGLSGAGPSPDRPAWPRRVFAWLLDPGRRTLALVLAAWAFAAICALGVGLHAALTRDDGVAAVLPRDTVAVVELDTDPSLSQKIAAFQLSQRLPLATPSTTPGSGSTSAGGHGGAAQDDGDWRRRLLEGLLGDRAEGVDFTRDVDPWLGRHVSLALMSSGIGGRPVPVLALEVRDEAQARAALPRLGLDLQRHDVVSADGYLLVVPQGRGELLRTARADGSLLDNRELRDDRGDLGDRGVLWGWLDGNAVAAADLTELAAAGSGRAGSSTGTAAGAADGLDRAAQVVGGFFTWAQGASARTTLSSSGRTAVALRLGPDHVELAGVSRGAATSVGGGAAPAVGLVDLPADTAAGLAVSGLDQTIGSRWASWVSEADDALKARDPAGQTLSARLPALQRSLGVALPQDLQTLVGSQTTVALSREGLGDGDGQGGGKGTALRLALRSTTDATSAKAIVGTLVEHLARQSGRDVATLPVHQVSDGSTFVAASTPQYGAALANPGQGGGQVGGQGGGATLLGSSDALGRAVRDLGAGEQVYLDLAVVEPLLRQHVPAELRPFADGLRAAGWSRSQRGAGAADFALRLVPGE</sequence>
<feature type="compositionally biased region" description="Low complexity" evidence="1">
    <location>
        <begin position="102"/>
        <end position="113"/>
    </location>
</feature>
<evidence type="ECO:0000313" key="4">
    <source>
        <dbReference type="Proteomes" id="UP001157109"/>
    </source>
</evidence>
<evidence type="ECO:0008006" key="5">
    <source>
        <dbReference type="Google" id="ProtNLM"/>
    </source>
</evidence>
<evidence type="ECO:0000256" key="2">
    <source>
        <dbReference type="SAM" id="Phobius"/>
    </source>
</evidence>
<comment type="caution">
    <text evidence="3">The sequence shown here is derived from an EMBL/GenBank/DDBJ whole genome shotgun (WGS) entry which is preliminary data.</text>
</comment>
<dbReference type="EMBL" id="BSUJ01000001">
    <property type="protein sequence ID" value="GMA21245.1"/>
    <property type="molecule type" value="Genomic_DNA"/>
</dbReference>
<evidence type="ECO:0000256" key="1">
    <source>
        <dbReference type="SAM" id="MobiDB-lite"/>
    </source>
</evidence>
<name>A0ABQ6HSN1_9MICO</name>
<evidence type="ECO:0000313" key="3">
    <source>
        <dbReference type="EMBL" id="GMA21245.1"/>
    </source>
</evidence>
<reference evidence="4" key="1">
    <citation type="journal article" date="2019" name="Int. J. Syst. Evol. Microbiol.">
        <title>The Global Catalogue of Microorganisms (GCM) 10K type strain sequencing project: providing services to taxonomists for standard genome sequencing and annotation.</title>
        <authorList>
            <consortium name="The Broad Institute Genomics Platform"/>
            <consortium name="The Broad Institute Genome Sequencing Center for Infectious Disease"/>
            <person name="Wu L."/>
            <person name="Ma J."/>
        </authorList>
    </citation>
    <scope>NUCLEOTIDE SEQUENCE [LARGE SCALE GENOMIC DNA]</scope>
    <source>
        <strain evidence="4">NBRC 105830</strain>
    </source>
</reference>
<gene>
    <name evidence="3" type="ORF">GCM10025862_32660</name>
</gene>
<keyword evidence="2" id="KW-1133">Transmembrane helix</keyword>
<accession>A0ABQ6HSN1</accession>
<protein>
    <recommendedName>
        <fullName evidence="5">DUF3352 domain-containing protein</fullName>
    </recommendedName>
</protein>
<feature type="region of interest" description="Disordered" evidence="1">
    <location>
        <begin position="101"/>
        <end position="125"/>
    </location>
</feature>
<keyword evidence="4" id="KW-1185">Reference proteome</keyword>
<dbReference type="Proteomes" id="UP001157109">
    <property type="component" value="Unassembled WGS sequence"/>
</dbReference>
<proteinExistence type="predicted"/>
<keyword evidence="2" id="KW-0812">Transmembrane</keyword>
<organism evidence="3 4">
    <name type="scientific">Arsenicicoccus piscis</name>
    <dbReference type="NCBI Taxonomy" id="673954"/>
    <lineage>
        <taxon>Bacteria</taxon>
        <taxon>Bacillati</taxon>
        <taxon>Actinomycetota</taxon>
        <taxon>Actinomycetes</taxon>
        <taxon>Micrococcales</taxon>
        <taxon>Intrasporangiaceae</taxon>
        <taxon>Arsenicicoccus</taxon>
    </lineage>
</organism>
<dbReference type="RefSeq" id="WP_241441521.1">
    <property type="nucleotide sequence ID" value="NZ_BSUJ01000001.1"/>
</dbReference>
<keyword evidence="2" id="KW-0472">Membrane</keyword>